<dbReference type="SUPFAM" id="SSF46785">
    <property type="entry name" value="Winged helix' DNA-binding domain"/>
    <property type="match status" value="1"/>
</dbReference>
<feature type="domain" description="HTH lysR-type" evidence="5">
    <location>
        <begin position="5"/>
        <end position="60"/>
    </location>
</feature>
<sequence>MMEMLNEMAIFAQVVESGSFSAAARQLGVNTSAVSRHVTRLEAHMGGRLLQRTTRSFALTELGQEVLIGSMRILQAARETHALAGSYSQHPSGVIRLTAPVVFGEVWLAPLLPGFLDANPDVSVRLTLMDDTIDLIDEGVDLAIRISSALAPGLAARPLGKMRYQLVATPYYLQQSGYPAEPHELTTHRCIYLGYGNFGDHWTMQRDKQQCKVQISARLTINNSAAILAAILAGGGIGLIPDFTARAAIAAKQLEAVLPDWEFCAPYTGNIFAVYTPGKHLALKIRALIDYLLLQTQT</sequence>
<dbReference type="CDD" id="cd08422">
    <property type="entry name" value="PBP2_CrgA_like"/>
    <property type="match status" value="1"/>
</dbReference>
<dbReference type="InterPro" id="IPR036388">
    <property type="entry name" value="WH-like_DNA-bd_sf"/>
</dbReference>
<evidence type="ECO:0000313" key="6">
    <source>
        <dbReference type="EMBL" id="MBC3910164.1"/>
    </source>
</evidence>
<proteinExistence type="inferred from homology"/>
<dbReference type="InterPro" id="IPR000847">
    <property type="entry name" value="LysR_HTH_N"/>
</dbReference>
<dbReference type="PANTHER" id="PTHR30537">
    <property type="entry name" value="HTH-TYPE TRANSCRIPTIONAL REGULATOR"/>
    <property type="match status" value="1"/>
</dbReference>
<keyword evidence="2" id="KW-0805">Transcription regulation</keyword>
<dbReference type="Pfam" id="PF00126">
    <property type="entry name" value="HTH_1"/>
    <property type="match status" value="1"/>
</dbReference>
<keyword evidence="4" id="KW-0804">Transcription</keyword>
<dbReference type="EMBL" id="JACOFX010000014">
    <property type="protein sequence ID" value="MBC3910164.1"/>
    <property type="molecule type" value="Genomic_DNA"/>
</dbReference>
<evidence type="ECO:0000256" key="3">
    <source>
        <dbReference type="ARBA" id="ARBA00023125"/>
    </source>
</evidence>
<dbReference type="Gene3D" id="1.10.10.10">
    <property type="entry name" value="Winged helix-like DNA-binding domain superfamily/Winged helix DNA-binding domain"/>
    <property type="match status" value="1"/>
</dbReference>
<reference evidence="6 7" key="1">
    <citation type="submission" date="2020-08" db="EMBL/GenBank/DDBJ databases">
        <title>Novel species isolated from subtropical streams in China.</title>
        <authorList>
            <person name="Lu H."/>
        </authorList>
    </citation>
    <scope>NUCLEOTIDE SEQUENCE [LARGE SCALE GENOMIC DNA]</scope>
    <source>
        <strain evidence="6 7">NL8W</strain>
    </source>
</reference>
<evidence type="ECO:0000256" key="1">
    <source>
        <dbReference type="ARBA" id="ARBA00009437"/>
    </source>
</evidence>
<gene>
    <name evidence="6" type="ORF">H8L47_21605</name>
</gene>
<dbReference type="PROSITE" id="PS50931">
    <property type="entry name" value="HTH_LYSR"/>
    <property type="match status" value="1"/>
</dbReference>
<organism evidence="6 7">
    <name type="scientific">Undibacterium umbellatum</name>
    <dbReference type="NCBI Taxonomy" id="2762300"/>
    <lineage>
        <taxon>Bacteria</taxon>
        <taxon>Pseudomonadati</taxon>
        <taxon>Pseudomonadota</taxon>
        <taxon>Betaproteobacteria</taxon>
        <taxon>Burkholderiales</taxon>
        <taxon>Oxalobacteraceae</taxon>
        <taxon>Undibacterium</taxon>
    </lineage>
</organism>
<dbReference type="Proteomes" id="UP000646911">
    <property type="component" value="Unassembled WGS sequence"/>
</dbReference>
<keyword evidence="3" id="KW-0238">DNA-binding</keyword>
<dbReference type="InterPro" id="IPR005119">
    <property type="entry name" value="LysR_subst-bd"/>
</dbReference>
<accession>A0ABR6ZET9</accession>
<comment type="similarity">
    <text evidence="1">Belongs to the LysR transcriptional regulatory family.</text>
</comment>
<dbReference type="InterPro" id="IPR058163">
    <property type="entry name" value="LysR-type_TF_proteobact-type"/>
</dbReference>
<dbReference type="PANTHER" id="PTHR30537:SF5">
    <property type="entry name" value="HTH-TYPE TRANSCRIPTIONAL ACTIVATOR TTDR-RELATED"/>
    <property type="match status" value="1"/>
</dbReference>
<dbReference type="RefSeq" id="WP_186955669.1">
    <property type="nucleotide sequence ID" value="NZ_JACOFX010000014.1"/>
</dbReference>
<dbReference type="Gene3D" id="3.40.190.290">
    <property type="match status" value="1"/>
</dbReference>
<evidence type="ECO:0000259" key="5">
    <source>
        <dbReference type="PROSITE" id="PS50931"/>
    </source>
</evidence>
<keyword evidence="7" id="KW-1185">Reference proteome</keyword>
<evidence type="ECO:0000313" key="7">
    <source>
        <dbReference type="Proteomes" id="UP000646911"/>
    </source>
</evidence>
<evidence type="ECO:0000256" key="2">
    <source>
        <dbReference type="ARBA" id="ARBA00023015"/>
    </source>
</evidence>
<dbReference type="InterPro" id="IPR036390">
    <property type="entry name" value="WH_DNA-bd_sf"/>
</dbReference>
<evidence type="ECO:0000256" key="4">
    <source>
        <dbReference type="ARBA" id="ARBA00023163"/>
    </source>
</evidence>
<dbReference type="Pfam" id="PF03466">
    <property type="entry name" value="LysR_substrate"/>
    <property type="match status" value="1"/>
</dbReference>
<comment type="caution">
    <text evidence="6">The sequence shown here is derived from an EMBL/GenBank/DDBJ whole genome shotgun (WGS) entry which is preliminary data.</text>
</comment>
<name>A0ABR6ZET9_9BURK</name>
<dbReference type="SUPFAM" id="SSF53850">
    <property type="entry name" value="Periplasmic binding protein-like II"/>
    <property type="match status" value="1"/>
</dbReference>
<protein>
    <submittedName>
        <fullName evidence="6">LysR family transcriptional regulator</fullName>
    </submittedName>
</protein>